<keyword evidence="5" id="KW-1185">Reference proteome</keyword>
<feature type="transmembrane region" description="Helical" evidence="2">
    <location>
        <begin position="41"/>
        <end position="57"/>
    </location>
</feature>
<keyword evidence="3" id="KW-0732">Signal</keyword>
<evidence type="ECO:0000256" key="2">
    <source>
        <dbReference type="SAM" id="Phobius"/>
    </source>
</evidence>
<feature type="chain" id="PRO_5005808064" evidence="3">
    <location>
        <begin position="26"/>
        <end position="167"/>
    </location>
</feature>
<keyword evidence="2" id="KW-0472">Membrane</keyword>
<evidence type="ECO:0000256" key="3">
    <source>
        <dbReference type="SAM" id="SignalP"/>
    </source>
</evidence>
<keyword evidence="2" id="KW-1133">Transmembrane helix</keyword>
<dbReference type="Proteomes" id="UP000049222">
    <property type="component" value="Unassembled WGS sequence"/>
</dbReference>
<dbReference type="OrthoDB" id="7864148at2"/>
<evidence type="ECO:0000256" key="1">
    <source>
        <dbReference type="SAM" id="MobiDB-lite"/>
    </source>
</evidence>
<reference evidence="4 5" key="1">
    <citation type="submission" date="2015-07" db="EMBL/GenBank/DDBJ databases">
        <authorList>
            <person name="Noorani M."/>
        </authorList>
    </citation>
    <scope>NUCLEOTIDE SEQUENCE [LARGE SCALE GENOMIC DNA]</scope>
    <source>
        <strain evidence="4 5">CECT 7802</strain>
    </source>
</reference>
<feature type="region of interest" description="Disordered" evidence="1">
    <location>
        <begin position="63"/>
        <end position="88"/>
    </location>
</feature>
<gene>
    <name evidence="4" type="ORF">JDO7802_01237</name>
</gene>
<sequence>MFRTILAAALTAAFALPTLTAPAIAHEQGYAHSHVRDGNGRAAVAVIGGLAALYLLKRQADKRDDRREERRAAPLRRDRDGRPVWTGRDRRDDRQVRVLPANCYRTFDTRRGPVRGYGARCMQRTVARPGSLPPQCITQIRTDRGTRNLYDARCMRRAGWTSRTARR</sequence>
<dbReference type="STRING" id="420998.JDO7802_01237"/>
<organism evidence="4 5">
    <name type="scientific">Jannaschia donghaensis</name>
    <dbReference type="NCBI Taxonomy" id="420998"/>
    <lineage>
        <taxon>Bacteria</taxon>
        <taxon>Pseudomonadati</taxon>
        <taxon>Pseudomonadota</taxon>
        <taxon>Alphaproteobacteria</taxon>
        <taxon>Rhodobacterales</taxon>
        <taxon>Roseobacteraceae</taxon>
        <taxon>Jannaschia</taxon>
    </lineage>
</organism>
<feature type="signal peptide" evidence="3">
    <location>
        <begin position="1"/>
        <end position="25"/>
    </location>
</feature>
<dbReference type="RefSeq" id="WP_055083671.1">
    <property type="nucleotide sequence ID" value="NZ_CXSU01000011.1"/>
</dbReference>
<name>A0A0M6YHR8_9RHOB</name>
<keyword evidence="2" id="KW-0812">Transmembrane</keyword>
<proteinExistence type="predicted"/>
<dbReference type="AlphaFoldDB" id="A0A0M6YHR8"/>
<evidence type="ECO:0000313" key="5">
    <source>
        <dbReference type="Proteomes" id="UP000049222"/>
    </source>
</evidence>
<accession>A0A0M6YHR8</accession>
<protein>
    <submittedName>
        <fullName evidence="4">Uncharacterized protein</fullName>
    </submittedName>
</protein>
<evidence type="ECO:0000313" key="4">
    <source>
        <dbReference type="EMBL" id="CTQ49225.1"/>
    </source>
</evidence>
<dbReference type="EMBL" id="CXSU01000011">
    <property type="protein sequence ID" value="CTQ49225.1"/>
    <property type="molecule type" value="Genomic_DNA"/>
</dbReference>